<dbReference type="Gene3D" id="1.25.10.10">
    <property type="entry name" value="Leucine-rich Repeat Variant"/>
    <property type="match status" value="2"/>
</dbReference>
<dbReference type="InterPro" id="IPR016024">
    <property type="entry name" value="ARM-type_fold"/>
</dbReference>
<dbReference type="VEuPathDB" id="TrichDB:TRFO_13822"/>
<dbReference type="EMBL" id="MLAK01000186">
    <property type="protein sequence ID" value="OHT15805.1"/>
    <property type="molecule type" value="Genomic_DNA"/>
</dbReference>
<organism evidence="2 3">
    <name type="scientific">Tritrichomonas foetus</name>
    <dbReference type="NCBI Taxonomy" id="1144522"/>
    <lineage>
        <taxon>Eukaryota</taxon>
        <taxon>Metamonada</taxon>
        <taxon>Parabasalia</taxon>
        <taxon>Tritrichomonadida</taxon>
        <taxon>Tritrichomonadidae</taxon>
        <taxon>Tritrichomonas</taxon>
    </lineage>
</organism>
<sequence length="944" mass="106592">MEEICQIFQQTLVPDNEIIGLATQKLIEIYQNPANIQIIIQIILNIPDIIIKRSALSGLKMMMNNHWTSFFEGNPVGDELKNQLFILFQTFQNDENLSNSIVDCLSPILETQGIQWTEFMAFLNQNLTSSSIKSLSIILKHTTQDKLTPEFLTFCVSIIQKSMSTNNPNLIFSSTDIFIILVRLLPLQFSEVLSQLFSVYFNLFVQNPDFNLAKAIASSFDAKNPFFNASDLLSNLIQLATQSTKNARICYIIIRKLISVFGKNLRIHFNSVIQATMTIVASMFSDDCYDVDHDANYIADVARKCCKRCESNDFVNLLSQFLIIPNNVTPHQLFAILELIHSTISEVGTAISSIYENVLQIISNCINIENHTIQELALICLIDLIEEYPELFEDNAEEMFKAIVNKINCQHHLIMELTIKALSQILLKSEIDSSLLIPIFPSFISAAEQSSGSIKANIILLICGFVFSLADEISPFVSRIAPVIIRGTQDSDCEVQGRAIETLGSIIMFAPQECEPFIQQSMTLFIEALDHEEICCSAFYALIYATKATLPIDPFIEMALLKAIEIAAPNTDNLTSNVLMMMEDSIRFMNTALRIRPNACDRWRPVIGACCLTAIKSEDEDIIRPATMGLLRSLNGDATNPIICEALMANVRSDNKLTAAATFHGISYILKTTQKVDMEFLNQLFQCAIEALNRQLPCQISEKNDEQILANFDEKILNDVFCFLSTFAEKLAPQFPVSDLFGLIVSHNGQVSQYETEFSLSPIVSYVNVVPQNEIYPHILIFVLQLTPNSQTKWPFALIKSIVQHNVDLIIPHLNQILPICENRIEDNKSALSLLCLLSNIPNFPIQNFFQKMLEKAPIKGDINEMLFIWSRILDIMEQNSELFEALIPALSLKCAKLLNYCQDSLPAKFSMRLLQIIKNFIAKNPEIAQQFTRFGYVCQHLQM</sequence>
<dbReference type="RefSeq" id="XP_068368941.1">
    <property type="nucleotide sequence ID" value="XM_068497465.1"/>
</dbReference>
<accession>A0A1J4L1N6</accession>
<evidence type="ECO:0000259" key="1">
    <source>
        <dbReference type="Pfam" id="PF25757"/>
    </source>
</evidence>
<keyword evidence="3" id="KW-1185">Reference proteome</keyword>
<dbReference type="InterPro" id="IPR057978">
    <property type="entry name" value="TPR_DAAF5"/>
</dbReference>
<comment type="caution">
    <text evidence="2">The sequence shown here is derived from an EMBL/GenBank/DDBJ whole genome shotgun (WGS) entry which is preliminary data.</text>
</comment>
<gene>
    <name evidence="2" type="ORF">TRFO_13822</name>
</gene>
<dbReference type="GeneID" id="94832169"/>
<evidence type="ECO:0000313" key="2">
    <source>
        <dbReference type="EMBL" id="OHT15805.1"/>
    </source>
</evidence>
<name>A0A1J4L1N6_9EUKA</name>
<dbReference type="SUPFAM" id="SSF48371">
    <property type="entry name" value="ARM repeat"/>
    <property type="match status" value="1"/>
</dbReference>
<dbReference type="InterPro" id="IPR011989">
    <property type="entry name" value="ARM-like"/>
</dbReference>
<evidence type="ECO:0000313" key="3">
    <source>
        <dbReference type="Proteomes" id="UP000179807"/>
    </source>
</evidence>
<dbReference type="Pfam" id="PF25757">
    <property type="entry name" value="TPR_DNAAF5"/>
    <property type="match status" value="1"/>
</dbReference>
<reference evidence="2" key="1">
    <citation type="submission" date="2016-10" db="EMBL/GenBank/DDBJ databases">
        <authorList>
            <person name="Benchimol M."/>
            <person name="Almeida L.G."/>
            <person name="Vasconcelos A.T."/>
            <person name="Perreira-Neves A."/>
            <person name="Rosa I.A."/>
            <person name="Tasca T."/>
            <person name="Bogo M.R."/>
            <person name="de Souza W."/>
        </authorList>
    </citation>
    <scope>NUCLEOTIDE SEQUENCE [LARGE SCALE GENOMIC DNA]</scope>
    <source>
        <strain evidence="2">K</strain>
    </source>
</reference>
<feature type="domain" description="Dynein axonemal assembly factor 5 TPR repeats" evidence="1">
    <location>
        <begin position="335"/>
        <end position="502"/>
    </location>
</feature>
<dbReference type="Proteomes" id="UP000179807">
    <property type="component" value="Unassembled WGS sequence"/>
</dbReference>
<proteinExistence type="predicted"/>
<dbReference type="AlphaFoldDB" id="A0A1J4L1N6"/>
<protein>
    <recommendedName>
        <fullName evidence="1">Dynein axonemal assembly factor 5 TPR repeats domain-containing protein</fullName>
    </recommendedName>
</protein>